<evidence type="ECO:0000256" key="3">
    <source>
        <dbReference type="ARBA" id="ARBA00023125"/>
    </source>
</evidence>
<dbReference type="InterPro" id="IPR000847">
    <property type="entry name" value="LysR_HTH_N"/>
</dbReference>
<dbReference type="Pfam" id="PF03466">
    <property type="entry name" value="LysR_substrate"/>
    <property type="match status" value="1"/>
</dbReference>
<dbReference type="Gene3D" id="3.40.190.290">
    <property type="match status" value="1"/>
</dbReference>
<dbReference type="PROSITE" id="PS50931">
    <property type="entry name" value="HTH_LYSR"/>
    <property type="match status" value="1"/>
</dbReference>
<dbReference type="PANTHER" id="PTHR30537:SF66">
    <property type="entry name" value="IRON-REGULATED VIRULENCE REGULATORY PROTEIN IRGB"/>
    <property type="match status" value="1"/>
</dbReference>
<gene>
    <name evidence="6" type="ORF">ACFQ2X_15740</name>
</gene>
<keyword evidence="2" id="KW-0805">Transcription regulation</keyword>
<keyword evidence="7" id="KW-1185">Reference proteome</keyword>
<comment type="caution">
    <text evidence="6">The sequence shown here is derived from an EMBL/GenBank/DDBJ whole genome shotgun (WGS) entry which is preliminary data.</text>
</comment>
<dbReference type="InterPro" id="IPR036390">
    <property type="entry name" value="WH_DNA-bd_sf"/>
</dbReference>
<name>A0ABW3UAU1_9GAMM</name>
<dbReference type="InterPro" id="IPR036388">
    <property type="entry name" value="WH-like_DNA-bd_sf"/>
</dbReference>
<evidence type="ECO:0000256" key="1">
    <source>
        <dbReference type="ARBA" id="ARBA00009437"/>
    </source>
</evidence>
<dbReference type="InterPro" id="IPR005119">
    <property type="entry name" value="LysR_subst-bd"/>
</dbReference>
<organism evidence="6 7">
    <name type="scientific">Microbulbifer celer</name>
    <dbReference type="NCBI Taxonomy" id="435905"/>
    <lineage>
        <taxon>Bacteria</taxon>
        <taxon>Pseudomonadati</taxon>
        <taxon>Pseudomonadota</taxon>
        <taxon>Gammaproteobacteria</taxon>
        <taxon>Cellvibrionales</taxon>
        <taxon>Microbulbiferaceae</taxon>
        <taxon>Microbulbifer</taxon>
    </lineage>
</organism>
<keyword evidence="4" id="KW-0804">Transcription</keyword>
<keyword evidence="3" id="KW-0238">DNA-binding</keyword>
<dbReference type="Pfam" id="PF00126">
    <property type="entry name" value="HTH_1"/>
    <property type="match status" value="1"/>
</dbReference>
<dbReference type="Gene3D" id="1.10.10.10">
    <property type="entry name" value="Winged helix-like DNA-binding domain superfamily/Winged helix DNA-binding domain"/>
    <property type="match status" value="1"/>
</dbReference>
<evidence type="ECO:0000313" key="7">
    <source>
        <dbReference type="Proteomes" id="UP001597264"/>
    </source>
</evidence>
<evidence type="ECO:0000256" key="2">
    <source>
        <dbReference type="ARBA" id="ARBA00023015"/>
    </source>
</evidence>
<accession>A0ABW3UAU1</accession>
<sequence length="309" mass="35088">MQDLRELKVFSQVIKTGSLTASAKNLATSKSTLSRRIRQLESSVGQMLLKREANKLVPTEAGQVFYRYCEEILRLAELGRGEIEELREEVSGTLVLCAHEILIRPWLAELVEEFVLKYPAVKAILHTQTQLPTETEDDALYFWVGRVTHCDQNLMPLGNLTQSVYGHPDYLQRMGMPDHPRALARYDWVNSINDDSGLLTLHREGEDSHPIPGKKSCMQVDQVSLQADTIARARGLGLLPDWHADLRESFIPGALQRCLPQWSGPLRPVSLIYGHGQLPRRLKVFIEFVRQHRPEQWQAARAMSESTST</sequence>
<proteinExistence type="inferred from homology"/>
<dbReference type="RefSeq" id="WP_230439120.1">
    <property type="nucleotide sequence ID" value="NZ_CP087715.1"/>
</dbReference>
<evidence type="ECO:0000256" key="4">
    <source>
        <dbReference type="ARBA" id="ARBA00023163"/>
    </source>
</evidence>
<dbReference type="SUPFAM" id="SSF53850">
    <property type="entry name" value="Periplasmic binding protein-like II"/>
    <property type="match status" value="1"/>
</dbReference>
<protein>
    <submittedName>
        <fullName evidence="6">LysR family transcriptional regulator</fullName>
    </submittedName>
</protein>
<dbReference type="Proteomes" id="UP001597264">
    <property type="component" value="Unassembled WGS sequence"/>
</dbReference>
<dbReference type="EMBL" id="JBHTLR010000023">
    <property type="protein sequence ID" value="MFD1218058.1"/>
    <property type="molecule type" value="Genomic_DNA"/>
</dbReference>
<comment type="similarity">
    <text evidence="1">Belongs to the LysR transcriptional regulatory family.</text>
</comment>
<evidence type="ECO:0000259" key="5">
    <source>
        <dbReference type="PROSITE" id="PS50931"/>
    </source>
</evidence>
<feature type="domain" description="HTH lysR-type" evidence="5">
    <location>
        <begin position="1"/>
        <end position="59"/>
    </location>
</feature>
<dbReference type="SUPFAM" id="SSF46785">
    <property type="entry name" value="Winged helix' DNA-binding domain"/>
    <property type="match status" value="1"/>
</dbReference>
<dbReference type="PANTHER" id="PTHR30537">
    <property type="entry name" value="HTH-TYPE TRANSCRIPTIONAL REGULATOR"/>
    <property type="match status" value="1"/>
</dbReference>
<dbReference type="InterPro" id="IPR058163">
    <property type="entry name" value="LysR-type_TF_proteobact-type"/>
</dbReference>
<evidence type="ECO:0000313" key="6">
    <source>
        <dbReference type="EMBL" id="MFD1218058.1"/>
    </source>
</evidence>
<reference evidence="7" key="1">
    <citation type="journal article" date="2019" name="Int. J. Syst. Evol. Microbiol.">
        <title>The Global Catalogue of Microorganisms (GCM) 10K type strain sequencing project: providing services to taxonomists for standard genome sequencing and annotation.</title>
        <authorList>
            <consortium name="The Broad Institute Genomics Platform"/>
            <consortium name="The Broad Institute Genome Sequencing Center for Infectious Disease"/>
            <person name="Wu L."/>
            <person name="Ma J."/>
        </authorList>
    </citation>
    <scope>NUCLEOTIDE SEQUENCE [LARGE SCALE GENOMIC DNA]</scope>
    <source>
        <strain evidence="7">CCUG 54356</strain>
    </source>
</reference>